<dbReference type="Proteomes" id="UP001165542">
    <property type="component" value="Unassembled WGS sequence"/>
</dbReference>
<organism evidence="2 3">
    <name type="scientific">Halomonas dongshanensis</name>
    <dbReference type="NCBI Taxonomy" id="2890835"/>
    <lineage>
        <taxon>Bacteria</taxon>
        <taxon>Pseudomonadati</taxon>
        <taxon>Pseudomonadota</taxon>
        <taxon>Gammaproteobacteria</taxon>
        <taxon>Oceanospirillales</taxon>
        <taxon>Halomonadaceae</taxon>
        <taxon>Halomonas</taxon>
    </lineage>
</organism>
<proteinExistence type="predicted"/>
<name>A0ABT2EG58_9GAMM</name>
<evidence type="ECO:0000313" key="2">
    <source>
        <dbReference type="EMBL" id="MCS2610574.1"/>
    </source>
</evidence>
<evidence type="ECO:0000256" key="1">
    <source>
        <dbReference type="SAM" id="MobiDB-lite"/>
    </source>
</evidence>
<gene>
    <name evidence="2" type="ORF">LLY24_14740</name>
</gene>
<dbReference type="RefSeq" id="WP_259037066.1">
    <property type="nucleotide sequence ID" value="NZ_JAJISC010000007.1"/>
</dbReference>
<feature type="region of interest" description="Disordered" evidence="1">
    <location>
        <begin position="23"/>
        <end position="43"/>
    </location>
</feature>
<accession>A0ABT2EG58</accession>
<evidence type="ECO:0000313" key="3">
    <source>
        <dbReference type="Proteomes" id="UP001165542"/>
    </source>
</evidence>
<dbReference type="EMBL" id="JAJISC010000007">
    <property type="protein sequence ID" value="MCS2610574.1"/>
    <property type="molecule type" value="Genomic_DNA"/>
</dbReference>
<protein>
    <submittedName>
        <fullName evidence="2">Uncharacterized protein</fullName>
    </submittedName>
</protein>
<comment type="caution">
    <text evidence="2">The sequence shown here is derived from an EMBL/GenBank/DDBJ whole genome shotgun (WGS) entry which is preliminary data.</text>
</comment>
<sequence>MERVYALNDRDGSVVYRLPGHRFEDGREDSDLSPIWLPGDPKDLPEGVDIDDLRKVTVDK</sequence>
<reference evidence="2" key="1">
    <citation type="submission" date="2021-11" db="EMBL/GenBank/DDBJ databases">
        <title>Halomonas sp., isolated from a coastal aquaculture zone in Dongshan Bay.</title>
        <authorList>
            <person name="Lin W."/>
        </authorList>
    </citation>
    <scope>NUCLEOTIDE SEQUENCE</scope>
    <source>
        <strain evidence="2">Yzlin-01</strain>
    </source>
</reference>
<keyword evidence="3" id="KW-1185">Reference proteome</keyword>